<accession>A0A1X9LK73</accession>
<evidence type="ECO:0000256" key="4">
    <source>
        <dbReference type="ARBA" id="ARBA00022989"/>
    </source>
</evidence>
<evidence type="ECO:0000256" key="1">
    <source>
        <dbReference type="ARBA" id="ARBA00004651"/>
    </source>
</evidence>
<feature type="transmembrane region" description="Helical" evidence="6">
    <location>
        <begin position="284"/>
        <end position="303"/>
    </location>
</feature>
<dbReference type="CDD" id="cd17324">
    <property type="entry name" value="MFS_NepI_like"/>
    <property type="match status" value="1"/>
</dbReference>
<gene>
    <name evidence="8" type="ORF">B5808_05200</name>
</gene>
<organism evidence="8 9">
    <name type="scientific">Cnuibacter physcomitrellae</name>
    <dbReference type="NCBI Taxonomy" id="1619308"/>
    <lineage>
        <taxon>Bacteria</taxon>
        <taxon>Bacillati</taxon>
        <taxon>Actinomycetota</taxon>
        <taxon>Actinomycetes</taxon>
        <taxon>Micrococcales</taxon>
        <taxon>Microbacteriaceae</taxon>
        <taxon>Cnuibacter</taxon>
    </lineage>
</organism>
<evidence type="ECO:0000313" key="9">
    <source>
        <dbReference type="Proteomes" id="UP000192775"/>
    </source>
</evidence>
<proteinExistence type="predicted"/>
<keyword evidence="4 6" id="KW-1133">Transmembrane helix</keyword>
<feature type="domain" description="Major facilitator superfamily (MFS) profile" evidence="7">
    <location>
        <begin position="20"/>
        <end position="397"/>
    </location>
</feature>
<dbReference type="PANTHER" id="PTHR43124:SF3">
    <property type="entry name" value="CHLORAMPHENICOL EFFLUX PUMP RV0191"/>
    <property type="match status" value="1"/>
</dbReference>
<dbReference type="GO" id="GO:0022857">
    <property type="term" value="F:transmembrane transporter activity"/>
    <property type="evidence" value="ECO:0007669"/>
    <property type="project" value="InterPro"/>
</dbReference>
<dbReference type="PANTHER" id="PTHR43124">
    <property type="entry name" value="PURINE EFFLUX PUMP PBUE"/>
    <property type="match status" value="1"/>
</dbReference>
<feature type="transmembrane region" description="Helical" evidence="6">
    <location>
        <begin position="58"/>
        <end position="78"/>
    </location>
</feature>
<feature type="transmembrane region" description="Helical" evidence="6">
    <location>
        <begin position="147"/>
        <end position="170"/>
    </location>
</feature>
<dbReference type="Pfam" id="PF07690">
    <property type="entry name" value="MFS_1"/>
    <property type="match status" value="1"/>
</dbReference>
<protein>
    <submittedName>
        <fullName evidence="8">MFS transporter</fullName>
    </submittedName>
</protein>
<dbReference type="InterPro" id="IPR050189">
    <property type="entry name" value="MFS_Efflux_Transporters"/>
</dbReference>
<keyword evidence="3 6" id="KW-0812">Transmembrane</keyword>
<keyword evidence="2" id="KW-1003">Cell membrane</keyword>
<evidence type="ECO:0000256" key="6">
    <source>
        <dbReference type="SAM" id="Phobius"/>
    </source>
</evidence>
<feature type="transmembrane region" description="Helical" evidence="6">
    <location>
        <begin position="375"/>
        <end position="398"/>
    </location>
</feature>
<dbReference type="KEGG" id="cphy:B5808_05200"/>
<feature type="transmembrane region" description="Helical" evidence="6">
    <location>
        <begin position="176"/>
        <end position="194"/>
    </location>
</feature>
<comment type="subcellular location">
    <subcellularLocation>
        <location evidence="1">Cell membrane</location>
        <topology evidence="1">Multi-pass membrane protein</topology>
    </subcellularLocation>
</comment>
<evidence type="ECO:0000256" key="3">
    <source>
        <dbReference type="ARBA" id="ARBA00022692"/>
    </source>
</evidence>
<dbReference type="EMBL" id="CP020715">
    <property type="protein sequence ID" value="ARJ04688.1"/>
    <property type="molecule type" value="Genomic_DNA"/>
</dbReference>
<dbReference type="PROSITE" id="PS50850">
    <property type="entry name" value="MFS"/>
    <property type="match status" value="1"/>
</dbReference>
<feature type="transmembrane region" description="Helical" evidence="6">
    <location>
        <begin position="309"/>
        <end position="328"/>
    </location>
</feature>
<keyword evidence="9" id="KW-1185">Reference proteome</keyword>
<reference evidence="8 9" key="1">
    <citation type="submission" date="2017-04" db="EMBL/GenBank/DDBJ databases">
        <authorList>
            <person name="Afonso C.L."/>
            <person name="Miller P.J."/>
            <person name="Scott M.A."/>
            <person name="Spackman E."/>
            <person name="Goraichik I."/>
            <person name="Dimitrov K.M."/>
            <person name="Suarez D.L."/>
            <person name="Swayne D.E."/>
        </authorList>
    </citation>
    <scope>NUCLEOTIDE SEQUENCE [LARGE SCALE GENOMIC DNA]</scope>
    <source>
        <strain evidence="9">XA(T)</strain>
    </source>
</reference>
<dbReference type="Proteomes" id="UP000192775">
    <property type="component" value="Chromosome"/>
</dbReference>
<keyword evidence="5 6" id="KW-0472">Membrane</keyword>
<dbReference type="InterPro" id="IPR036259">
    <property type="entry name" value="MFS_trans_sf"/>
</dbReference>
<name>A0A1X9LK73_9MICO</name>
<evidence type="ECO:0000259" key="7">
    <source>
        <dbReference type="PROSITE" id="PS50850"/>
    </source>
</evidence>
<feature type="transmembrane region" description="Helical" evidence="6">
    <location>
        <begin position="111"/>
        <end position="135"/>
    </location>
</feature>
<dbReference type="InterPro" id="IPR020846">
    <property type="entry name" value="MFS_dom"/>
</dbReference>
<dbReference type="Gene3D" id="1.20.1250.20">
    <property type="entry name" value="MFS general substrate transporter like domains"/>
    <property type="match status" value="1"/>
</dbReference>
<dbReference type="InterPro" id="IPR011701">
    <property type="entry name" value="MFS"/>
</dbReference>
<feature type="transmembrane region" description="Helical" evidence="6">
    <location>
        <begin position="349"/>
        <end position="369"/>
    </location>
</feature>
<feature type="transmembrane region" description="Helical" evidence="6">
    <location>
        <begin position="257"/>
        <end position="277"/>
    </location>
</feature>
<dbReference type="GO" id="GO:0005886">
    <property type="term" value="C:plasma membrane"/>
    <property type="evidence" value="ECO:0007669"/>
    <property type="project" value="UniProtKB-SubCell"/>
</dbReference>
<evidence type="ECO:0000313" key="8">
    <source>
        <dbReference type="EMBL" id="ARJ04688.1"/>
    </source>
</evidence>
<feature type="transmembrane region" description="Helical" evidence="6">
    <location>
        <begin position="215"/>
        <end position="237"/>
    </location>
</feature>
<dbReference type="AlphaFoldDB" id="A0A1X9LK73"/>
<dbReference type="STRING" id="1619308.B5808_05200"/>
<dbReference type="SUPFAM" id="SSF103473">
    <property type="entry name" value="MFS general substrate transporter"/>
    <property type="match status" value="1"/>
</dbReference>
<evidence type="ECO:0000256" key="2">
    <source>
        <dbReference type="ARBA" id="ARBA00022475"/>
    </source>
</evidence>
<feature type="transmembrane region" description="Helical" evidence="6">
    <location>
        <begin position="85"/>
        <end position="105"/>
    </location>
</feature>
<evidence type="ECO:0000256" key="5">
    <source>
        <dbReference type="ARBA" id="ARBA00023136"/>
    </source>
</evidence>
<sequence>MTRTMSIPTVTKTPAFPWGGLLVLASAVFLSVTAEMIPTGLLPEMSSDLGVSQSQTGLLVSAFAFAVVVTSVPLSFVFRRVRRHTLTVGVIIAIGVLSVAAALAPTFEVLFVVRVFSGMAHGVFWSVVGAYSAYLVPKEQLGRAVSITTAGGTLAFVLGVPLSSAVGLAFGWRVPFVGIGVLALLGAVLIWWLLPRVTRPDPVKRSERTHRFDPSIPGIALVCVLAAVTMIGNYTFYTYIVPFLTDMVGVPTAQIGTLLFVYGAGGAVGVLLCGWVFGKRPRRGLFLGLGLTALSIAVLALFPSDPVPALAAFTLWGVVFGMVPTLLATQLMHVASPGIRDQASAFYSTAFNTGIGGGAIVGAIVLDAAGLGSLAWVFLGCLAVSFGLLFVSPALTAWSQRRSVR</sequence>